<dbReference type="OrthoDB" id="3461417at2"/>
<dbReference type="Gene3D" id="1.10.10.10">
    <property type="entry name" value="Winged helix-like DNA-binding domain superfamily/Winged helix DNA-binding domain"/>
    <property type="match status" value="1"/>
</dbReference>
<dbReference type="GO" id="GO:0003677">
    <property type="term" value="F:DNA binding"/>
    <property type="evidence" value="ECO:0007669"/>
    <property type="project" value="UniProtKB-KW"/>
</dbReference>
<dbReference type="PROSITE" id="PS50931">
    <property type="entry name" value="HTH_LYSR"/>
    <property type="match status" value="1"/>
</dbReference>
<comment type="similarity">
    <text evidence="1">Belongs to the LysR transcriptional regulatory family.</text>
</comment>
<dbReference type="SUPFAM" id="SSF53850">
    <property type="entry name" value="Periplasmic binding protein-like II"/>
    <property type="match status" value="1"/>
</dbReference>
<sequence>MELRHLAGFVAVAEEQHFGRAAARLHISQSPLSQQIRLLERDLGTTLFDRSTRSVKLTAAGETLLGPAREVLAAAAVARRAARAAGRGQVGRVSLGFAGTSSAVTLPILTRAVTAELPGIEFVLQGPYYSGETVGRVADGSLDLAFATVSNTRGLRNRVIRHDRLVLAVADTHPLAAEDEVTLGELADEHFVTFPAARGSEVRELGVRSCLEAGFTPRIVQEAPDSFTLLALVGAGVGIALTVEAARSIALEHVVFVPLAEPATVLPVSLVWRATDESAALHAVLDLAEEVLPTAPA</sequence>
<evidence type="ECO:0000256" key="2">
    <source>
        <dbReference type="ARBA" id="ARBA00023015"/>
    </source>
</evidence>
<dbReference type="Pfam" id="PF03466">
    <property type="entry name" value="LysR_substrate"/>
    <property type="match status" value="1"/>
</dbReference>
<dbReference type="PANTHER" id="PTHR30346">
    <property type="entry name" value="TRANSCRIPTIONAL DUAL REGULATOR HCAR-RELATED"/>
    <property type="match status" value="1"/>
</dbReference>
<dbReference type="InterPro" id="IPR036390">
    <property type="entry name" value="WH_DNA-bd_sf"/>
</dbReference>
<accession>A0A426JV31</accession>
<evidence type="ECO:0000313" key="6">
    <source>
        <dbReference type="EMBL" id="RRO16951.1"/>
    </source>
</evidence>
<protein>
    <submittedName>
        <fullName evidence="6">LysR family transcriptional regulator</fullName>
    </submittedName>
</protein>
<dbReference type="InterPro" id="IPR005119">
    <property type="entry name" value="LysR_subst-bd"/>
</dbReference>
<dbReference type="InterPro" id="IPR036388">
    <property type="entry name" value="WH-like_DNA-bd_sf"/>
</dbReference>
<keyword evidence="2" id="KW-0805">Transcription regulation</keyword>
<reference evidence="6 7" key="1">
    <citation type="submission" date="2018-11" db="EMBL/GenBank/DDBJ databases">
        <title>Saccharopolyspora rhizosphaerae sp. nov., an actinomycete isolated from rhizosphere soil in Thailand.</title>
        <authorList>
            <person name="Intra B."/>
            <person name="Euanorasetr J."/>
            <person name="Take A."/>
            <person name="Inahashi Y."/>
            <person name="Mori M."/>
            <person name="Panbangred W."/>
            <person name="Matsumoto A."/>
        </authorList>
    </citation>
    <scope>NUCLEOTIDE SEQUENCE [LARGE SCALE GENOMIC DNA]</scope>
    <source>
        <strain evidence="6 7">H219</strain>
    </source>
</reference>
<dbReference type="SUPFAM" id="SSF46785">
    <property type="entry name" value="Winged helix' DNA-binding domain"/>
    <property type="match status" value="1"/>
</dbReference>
<evidence type="ECO:0000256" key="3">
    <source>
        <dbReference type="ARBA" id="ARBA00023125"/>
    </source>
</evidence>
<gene>
    <name evidence="6" type="ORF">EIL87_11755</name>
</gene>
<keyword evidence="4" id="KW-0804">Transcription</keyword>
<evidence type="ECO:0000256" key="1">
    <source>
        <dbReference type="ARBA" id="ARBA00009437"/>
    </source>
</evidence>
<name>A0A426JV31_9PSEU</name>
<keyword evidence="3" id="KW-0238">DNA-binding</keyword>
<dbReference type="RefSeq" id="WP_125090277.1">
    <property type="nucleotide sequence ID" value="NZ_RSAA01000010.1"/>
</dbReference>
<organism evidence="6 7">
    <name type="scientific">Saccharopolyspora rhizosphaerae</name>
    <dbReference type="NCBI Taxonomy" id="2492662"/>
    <lineage>
        <taxon>Bacteria</taxon>
        <taxon>Bacillati</taxon>
        <taxon>Actinomycetota</taxon>
        <taxon>Actinomycetes</taxon>
        <taxon>Pseudonocardiales</taxon>
        <taxon>Pseudonocardiaceae</taxon>
        <taxon>Saccharopolyspora</taxon>
    </lineage>
</organism>
<dbReference type="EMBL" id="RSAA01000010">
    <property type="protein sequence ID" value="RRO16951.1"/>
    <property type="molecule type" value="Genomic_DNA"/>
</dbReference>
<evidence type="ECO:0000313" key="7">
    <source>
        <dbReference type="Proteomes" id="UP000274515"/>
    </source>
</evidence>
<proteinExistence type="inferred from homology"/>
<evidence type="ECO:0000259" key="5">
    <source>
        <dbReference type="PROSITE" id="PS50931"/>
    </source>
</evidence>
<dbReference type="GO" id="GO:0003700">
    <property type="term" value="F:DNA-binding transcription factor activity"/>
    <property type="evidence" value="ECO:0007669"/>
    <property type="project" value="InterPro"/>
</dbReference>
<feature type="domain" description="HTH lysR-type" evidence="5">
    <location>
        <begin position="1"/>
        <end position="58"/>
    </location>
</feature>
<comment type="caution">
    <text evidence="6">The sequence shown here is derived from an EMBL/GenBank/DDBJ whole genome shotgun (WGS) entry which is preliminary data.</text>
</comment>
<dbReference type="PRINTS" id="PR00039">
    <property type="entry name" value="HTHLYSR"/>
</dbReference>
<dbReference type="GO" id="GO:0032993">
    <property type="term" value="C:protein-DNA complex"/>
    <property type="evidence" value="ECO:0007669"/>
    <property type="project" value="TreeGrafter"/>
</dbReference>
<keyword evidence="7" id="KW-1185">Reference proteome</keyword>
<dbReference type="PANTHER" id="PTHR30346:SF28">
    <property type="entry name" value="HTH-TYPE TRANSCRIPTIONAL REGULATOR CYNR"/>
    <property type="match status" value="1"/>
</dbReference>
<dbReference type="Gene3D" id="3.40.190.10">
    <property type="entry name" value="Periplasmic binding protein-like II"/>
    <property type="match status" value="2"/>
</dbReference>
<dbReference type="FunFam" id="1.10.10.10:FF:000001">
    <property type="entry name" value="LysR family transcriptional regulator"/>
    <property type="match status" value="1"/>
</dbReference>
<dbReference type="InterPro" id="IPR000847">
    <property type="entry name" value="LysR_HTH_N"/>
</dbReference>
<evidence type="ECO:0000256" key="4">
    <source>
        <dbReference type="ARBA" id="ARBA00023163"/>
    </source>
</evidence>
<dbReference type="AlphaFoldDB" id="A0A426JV31"/>
<dbReference type="Proteomes" id="UP000274515">
    <property type="component" value="Unassembled WGS sequence"/>
</dbReference>
<dbReference type="CDD" id="cd08414">
    <property type="entry name" value="PBP2_LTTR_aromatics_like"/>
    <property type="match status" value="1"/>
</dbReference>
<dbReference type="Pfam" id="PF00126">
    <property type="entry name" value="HTH_1"/>
    <property type="match status" value="1"/>
</dbReference>